<evidence type="ECO:0000313" key="2">
    <source>
        <dbReference type="Proteomes" id="UP000255124"/>
    </source>
</evidence>
<sequence length="201" mass="22846">MSWTINRQPQYVGQPKDDVCVWVYGLFSDKKGNYIDKPMRDCTGKEITKEWLYHIGVPTSEIDRLAKDCSAIPVMMPYITSHFEPREFGDRPYVVPKGAVNFAFLGQFAETLDKPGRDTVFTTEYSGRTAMEAVYALCGVEKGIPEVYASRYDIRYLMNAVSALNDYEKPNLPIPKLAAKGLKDKLKGTDIEVWLEENNLI</sequence>
<dbReference type="GO" id="GO:0071949">
    <property type="term" value="F:FAD binding"/>
    <property type="evidence" value="ECO:0007669"/>
    <property type="project" value="InterPro"/>
</dbReference>
<dbReference type="PANTHER" id="PTHR37417">
    <property type="entry name" value="67 KDA MYOSIN-CROSS-REACTIVE ANTIGEN FAMILY PROTEIN (AFU_ORTHOLOGUE AFUA_5G09970)"/>
    <property type="match status" value="1"/>
</dbReference>
<name>A0A380WVJ1_9FIRM</name>
<dbReference type="EC" id="4.2.1.53" evidence="1"/>
<dbReference type="EMBL" id="UFTA01000002">
    <property type="protein sequence ID" value="SUU92520.1"/>
    <property type="molecule type" value="Genomic_DNA"/>
</dbReference>
<dbReference type="Proteomes" id="UP000255124">
    <property type="component" value="Unassembled WGS sequence"/>
</dbReference>
<gene>
    <name evidence="1" type="ORF">NCTC9810_00854</name>
</gene>
<dbReference type="Gene3D" id="3.30.9.80">
    <property type="match status" value="1"/>
</dbReference>
<accession>A0A380WVJ1</accession>
<dbReference type="PANTHER" id="PTHR37417:SF3">
    <property type="entry name" value="MYOSIN-CROSSREACTIVE PROTEIN"/>
    <property type="match status" value="1"/>
</dbReference>
<proteinExistence type="predicted"/>
<dbReference type="Pfam" id="PF06100">
    <property type="entry name" value="MCRA"/>
    <property type="match status" value="1"/>
</dbReference>
<dbReference type="GO" id="GO:0050151">
    <property type="term" value="F:oleate hydratase activity"/>
    <property type="evidence" value="ECO:0007669"/>
    <property type="project" value="UniProtKB-EC"/>
</dbReference>
<dbReference type="Gene3D" id="3.50.50.60">
    <property type="entry name" value="FAD/NAD(P)-binding domain"/>
    <property type="match status" value="1"/>
</dbReference>
<dbReference type="AlphaFoldDB" id="A0A380WVJ1"/>
<reference evidence="1 2" key="1">
    <citation type="submission" date="2018-06" db="EMBL/GenBank/DDBJ databases">
        <authorList>
            <consortium name="Pathogen Informatics"/>
            <person name="Doyle S."/>
        </authorList>
    </citation>
    <scope>NUCLEOTIDE SEQUENCE [LARGE SCALE GENOMIC DNA]</scope>
    <source>
        <strain evidence="1 2">NCTC9810</strain>
    </source>
</reference>
<keyword evidence="1" id="KW-0456">Lyase</keyword>
<dbReference type="InterPro" id="IPR036188">
    <property type="entry name" value="FAD/NAD-bd_sf"/>
</dbReference>
<protein>
    <submittedName>
        <fullName evidence="1">Oleate hydratase</fullName>
        <ecNumber evidence="1">4.2.1.53</ecNumber>
    </submittedName>
</protein>
<organism evidence="1 2">
    <name type="scientific">Anaerococcus octavius</name>
    <dbReference type="NCBI Taxonomy" id="54007"/>
    <lineage>
        <taxon>Bacteria</taxon>
        <taxon>Bacillati</taxon>
        <taxon>Bacillota</taxon>
        <taxon>Tissierellia</taxon>
        <taxon>Tissierellales</taxon>
        <taxon>Peptoniphilaceae</taxon>
        <taxon>Anaerococcus</taxon>
    </lineage>
</organism>
<dbReference type="InterPro" id="IPR010354">
    <property type="entry name" value="Oleate_hydratase"/>
</dbReference>
<evidence type="ECO:0000313" key="1">
    <source>
        <dbReference type="EMBL" id="SUU92520.1"/>
    </source>
</evidence>
<dbReference type="GO" id="GO:0006631">
    <property type="term" value="P:fatty acid metabolic process"/>
    <property type="evidence" value="ECO:0007669"/>
    <property type="project" value="InterPro"/>
</dbReference>